<protein>
    <submittedName>
        <fullName evidence="1">Uncharacterized protein</fullName>
    </submittedName>
</protein>
<accession>A0A9D4ET31</accession>
<proteinExistence type="predicted"/>
<evidence type="ECO:0000313" key="1">
    <source>
        <dbReference type="EMBL" id="KAH3784001.1"/>
    </source>
</evidence>
<organism evidence="1 2">
    <name type="scientific">Dreissena polymorpha</name>
    <name type="common">Zebra mussel</name>
    <name type="synonym">Mytilus polymorpha</name>
    <dbReference type="NCBI Taxonomy" id="45954"/>
    <lineage>
        <taxon>Eukaryota</taxon>
        <taxon>Metazoa</taxon>
        <taxon>Spiralia</taxon>
        <taxon>Lophotrochozoa</taxon>
        <taxon>Mollusca</taxon>
        <taxon>Bivalvia</taxon>
        <taxon>Autobranchia</taxon>
        <taxon>Heteroconchia</taxon>
        <taxon>Euheterodonta</taxon>
        <taxon>Imparidentia</taxon>
        <taxon>Neoheterodontei</taxon>
        <taxon>Myida</taxon>
        <taxon>Dreissenoidea</taxon>
        <taxon>Dreissenidae</taxon>
        <taxon>Dreissena</taxon>
    </lineage>
</organism>
<dbReference type="EMBL" id="JAIWYP010000008">
    <property type="protein sequence ID" value="KAH3784001.1"/>
    <property type="molecule type" value="Genomic_DNA"/>
</dbReference>
<reference evidence="1" key="1">
    <citation type="journal article" date="2019" name="bioRxiv">
        <title>The Genome of the Zebra Mussel, Dreissena polymorpha: A Resource for Invasive Species Research.</title>
        <authorList>
            <person name="McCartney M.A."/>
            <person name="Auch B."/>
            <person name="Kono T."/>
            <person name="Mallez S."/>
            <person name="Zhang Y."/>
            <person name="Obille A."/>
            <person name="Becker A."/>
            <person name="Abrahante J.E."/>
            <person name="Garbe J."/>
            <person name="Badalamenti J.P."/>
            <person name="Herman A."/>
            <person name="Mangelson H."/>
            <person name="Liachko I."/>
            <person name="Sullivan S."/>
            <person name="Sone E.D."/>
            <person name="Koren S."/>
            <person name="Silverstein K.A.T."/>
            <person name="Beckman K.B."/>
            <person name="Gohl D.M."/>
        </authorList>
    </citation>
    <scope>NUCLEOTIDE SEQUENCE</scope>
    <source>
        <strain evidence="1">Duluth1</strain>
        <tissue evidence="1">Whole animal</tissue>
    </source>
</reference>
<dbReference type="AlphaFoldDB" id="A0A9D4ET31"/>
<sequence length="67" mass="7101">MAITGPTNVQSITNNSTISVEQQQKCSNILAQSSKCNNPTASSCSPSFTENVDRNAASTTTVYRSTN</sequence>
<evidence type="ECO:0000313" key="2">
    <source>
        <dbReference type="Proteomes" id="UP000828390"/>
    </source>
</evidence>
<gene>
    <name evidence="1" type="ORF">DPMN_161951</name>
</gene>
<comment type="caution">
    <text evidence="1">The sequence shown here is derived from an EMBL/GenBank/DDBJ whole genome shotgun (WGS) entry which is preliminary data.</text>
</comment>
<reference evidence="1" key="2">
    <citation type="submission" date="2020-11" db="EMBL/GenBank/DDBJ databases">
        <authorList>
            <person name="McCartney M.A."/>
            <person name="Auch B."/>
            <person name="Kono T."/>
            <person name="Mallez S."/>
            <person name="Becker A."/>
            <person name="Gohl D.M."/>
            <person name="Silverstein K.A.T."/>
            <person name="Koren S."/>
            <person name="Bechman K.B."/>
            <person name="Herman A."/>
            <person name="Abrahante J.E."/>
            <person name="Garbe J."/>
        </authorList>
    </citation>
    <scope>NUCLEOTIDE SEQUENCE</scope>
    <source>
        <strain evidence="1">Duluth1</strain>
        <tissue evidence="1">Whole animal</tissue>
    </source>
</reference>
<keyword evidence="2" id="KW-1185">Reference proteome</keyword>
<name>A0A9D4ET31_DREPO</name>
<dbReference type="Proteomes" id="UP000828390">
    <property type="component" value="Unassembled WGS sequence"/>
</dbReference>